<dbReference type="STRING" id="747525.W4KJ47"/>
<evidence type="ECO:0000256" key="5">
    <source>
        <dbReference type="ARBA" id="ARBA00022763"/>
    </source>
</evidence>
<dbReference type="SUPFAM" id="SSF50978">
    <property type="entry name" value="WD40 repeat-like"/>
    <property type="match status" value="1"/>
</dbReference>
<dbReference type="FunCoup" id="W4KJ47">
    <property type="interactions" value="187"/>
</dbReference>
<dbReference type="KEGG" id="hir:HETIRDRAFT_380013"/>
<keyword evidence="3 7" id="KW-0853">WD repeat</keyword>
<reference evidence="10 11" key="1">
    <citation type="journal article" date="2012" name="New Phytol.">
        <title>Insight into trade-off between wood decay and parasitism from the genome of a fungal forest pathogen.</title>
        <authorList>
            <person name="Olson A."/>
            <person name="Aerts A."/>
            <person name="Asiegbu F."/>
            <person name="Belbahri L."/>
            <person name="Bouzid O."/>
            <person name="Broberg A."/>
            <person name="Canback B."/>
            <person name="Coutinho P.M."/>
            <person name="Cullen D."/>
            <person name="Dalman K."/>
            <person name="Deflorio G."/>
            <person name="van Diepen L.T."/>
            <person name="Dunand C."/>
            <person name="Duplessis S."/>
            <person name="Durling M."/>
            <person name="Gonthier P."/>
            <person name="Grimwood J."/>
            <person name="Fossdal C.G."/>
            <person name="Hansson D."/>
            <person name="Henrissat B."/>
            <person name="Hietala A."/>
            <person name="Himmelstrand K."/>
            <person name="Hoffmeister D."/>
            <person name="Hogberg N."/>
            <person name="James T.Y."/>
            <person name="Karlsson M."/>
            <person name="Kohler A."/>
            <person name="Kues U."/>
            <person name="Lee Y.H."/>
            <person name="Lin Y.C."/>
            <person name="Lind M."/>
            <person name="Lindquist E."/>
            <person name="Lombard V."/>
            <person name="Lucas S."/>
            <person name="Lunden K."/>
            <person name="Morin E."/>
            <person name="Murat C."/>
            <person name="Park J."/>
            <person name="Raffaello T."/>
            <person name="Rouze P."/>
            <person name="Salamov A."/>
            <person name="Schmutz J."/>
            <person name="Solheim H."/>
            <person name="Stahlberg J."/>
            <person name="Velez H."/>
            <person name="de Vries R.P."/>
            <person name="Wiebenga A."/>
            <person name="Woodward S."/>
            <person name="Yakovlev I."/>
            <person name="Garbelotto M."/>
            <person name="Martin F."/>
            <person name="Grigoriev I.V."/>
            <person name="Stenlid J."/>
        </authorList>
    </citation>
    <scope>NUCLEOTIDE SEQUENCE [LARGE SCALE GENOMIC DNA]</scope>
    <source>
        <strain evidence="10 11">TC 32-1</strain>
    </source>
</reference>
<name>W4KJ47_HETIT</name>
<dbReference type="GO" id="GO:0003677">
    <property type="term" value="F:DNA binding"/>
    <property type="evidence" value="ECO:0007669"/>
    <property type="project" value="UniProtKB-UniRule"/>
</dbReference>
<dbReference type="HOGENOM" id="CLU_017019_1_0_1"/>
<feature type="region of interest" description="Disordered" evidence="9">
    <location>
        <begin position="113"/>
        <end position="141"/>
    </location>
</feature>
<feature type="compositionally biased region" description="Acidic residues" evidence="9">
    <location>
        <begin position="117"/>
        <end position="128"/>
    </location>
</feature>
<dbReference type="EMBL" id="KI925455">
    <property type="protein sequence ID" value="ETW85867.1"/>
    <property type="molecule type" value="Genomic_DNA"/>
</dbReference>
<evidence type="ECO:0000256" key="4">
    <source>
        <dbReference type="ARBA" id="ARBA00022737"/>
    </source>
</evidence>
<evidence type="ECO:0000313" key="10">
    <source>
        <dbReference type="EMBL" id="ETW85867.1"/>
    </source>
</evidence>
<dbReference type="eggNOG" id="KOG4328">
    <property type="taxonomic scope" value="Eukaryota"/>
</dbReference>
<dbReference type="OrthoDB" id="9890280at2759"/>
<dbReference type="PROSITE" id="PS50294">
    <property type="entry name" value="WD_REPEATS_REGION"/>
    <property type="match status" value="1"/>
</dbReference>
<keyword evidence="4" id="KW-0677">Repeat</keyword>
<dbReference type="PANTHER" id="PTHR14773:SF0">
    <property type="entry name" value="WD REPEAT-CONTAINING PROTEIN 76"/>
    <property type="match status" value="1"/>
</dbReference>
<accession>W4KJ47</accession>
<evidence type="ECO:0000256" key="3">
    <source>
        <dbReference type="ARBA" id="ARBA00022574"/>
    </source>
</evidence>
<organism evidence="10 11">
    <name type="scientific">Heterobasidion irregulare (strain TC 32-1)</name>
    <dbReference type="NCBI Taxonomy" id="747525"/>
    <lineage>
        <taxon>Eukaryota</taxon>
        <taxon>Fungi</taxon>
        <taxon>Dikarya</taxon>
        <taxon>Basidiomycota</taxon>
        <taxon>Agaricomycotina</taxon>
        <taxon>Agaricomycetes</taxon>
        <taxon>Russulales</taxon>
        <taxon>Bondarzewiaceae</taxon>
        <taxon>Heterobasidion</taxon>
        <taxon>Heterobasidion annosum species complex</taxon>
    </lineage>
</organism>
<comment type="function">
    <text evidence="8">DNA-binding protein that binds to both single- and double-stranded DNA. Binds preferentially to UV-damaged DNA. May be involved in DNA-metabolic processes.</text>
</comment>
<gene>
    <name evidence="10" type="ORF">HETIRDRAFT_380013</name>
</gene>
<evidence type="ECO:0000256" key="2">
    <source>
        <dbReference type="ARBA" id="ARBA00021132"/>
    </source>
</evidence>
<dbReference type="InterPro" id="IPR050853">
    <property type="entry name" value="WD_repeat_DNA-damage-binding"/>
</dbReference>
<sequence length="454" mass="49711">MPRHHDLTLEELADKAEWEHGVFTGLTAEFEALVRTPHARRAAAQDAFVYDADDKAEAREVAALQKRVGSLKVAARAKVTQDRVYSAAYHPDRSKDLIFFGDKHGQLGIWDARAPTEDEGDDDDDEPEGTPATRRAAKSEGKVWQLQAHWPATSKSSISSIKFDPIDSHSVFTTAYDCTIRSLSLATGVSREVFSSGEVLITSIDLPPAGHELWASDASGGVTHLDLRQDKSKARWYELSDQKIGSVSINPVNPHLLLTASNNRTLKVWDTRALAGLPVTDNGALDFDSDVIEGLLTSKAGKCTLRSNWPHGKSVSSAYWDPRGRTIVSTSYDDTLRLWDIKPSMQAKDAGFPVVQPFSKIKHDCQTGRWVTVFRAQWSPNPDVLPHFTVGNLDHSLEIYSCKGDALAKLSDRSLISATQAVTCSHPSIVERAASGNGSGRCILWAPPDEDASS</sequence>
<keyword evidence="5 8" id="KW-0227">DNA damage</keyword>
<protein>
    <recommendedName>
        <fullName evidence="2 8">DNA damage-binding protein CMR1</fullName>
    </recommendedName>
</protein>
<dbReference type="PROSITE" id="PS00678">
    <property type="entry name" value="WD_REPEATS_1"/>
    <property type="match status" value="2"/>
</dbReference>
<dbReference type="RefSeq" id="XP_009542678.1">
    <property type="nucleotide sequence ID" value="XM_009544383.1"/>
</dbReference>
<evidence type="ECO:0000256" key="8">
    <source>
        <dbReference type="RuleBase" id="RU365004"/>
    </source>
</evidence>
<dbReference type="GO" id="GO:0006974">
    <property type="term" value="P:DNA damage response"/>
    <property type="evidence" value="ECO:0007669"/>
    <property type="project" value="UniProtKB-KW"/>
</dbReference>
<feature type="repeat" description="WD" evidence="7">
    <location>
        <begin position="237"/>
        <end position="272"/>
    </location>
</feature>
<evidence type="ECO:0000256" key="1">
    <source>
        <dbReference type="ARBA" id="ARBA00005434"/>
    </source>
</evidence>
<evidence type="ECO:0000256" key="7">
    <source>
        <dbReference type="PROSITE-ProRule" id="PRU00221"/>
    </source>
</evidence>
<dbReference type="InterPro" id="IPR019775">
    <property type="entry name" value="WD40_repeat_CS"/>
</dbReference>
<feature type="repeat" description="WD" evidence="7">
    <location>
        <begin position="311"/>
        <end position="349"/>
    </location>
</feature>
<evidence type="ECO:0000256" key="6">
    <source>
        <dbReference type="ARBA" id="ARBA00023125"/>
    </source>
</evidence>
<keyword evidence="11" id="KW-1185">Reference proteome</keyword>
<evidence type="ECO:0000313" key="11">
    <source>
        <dbReference type="Proteomes" id="UP000030671"/>
    </source>
</evidence>
<dbReference type="PANTHER" id="PTHR14773">
    <property type="entry name" value="WD REPEAT-CONTAINING PROTEIN 76"/>
    <property type="match status" value="1"/>
</dbReference>
<dbReference type="InParanoid" id="W4KJ47"/>
<comment type="similarity">
    <text evidence="1 8">Belongs to the WD repeat DDB2/WDR76 family.</text>
</comment>
<dbReference type="InterPro" id="IPR036322">
    <property type="entry name" value="WD40_repeat_dom_sf"/>
</dbReference>
<keyword evidence="6 8" id="KW-0238">DNA-binding</keyword>
<dbReference type="Gene3D" id="2.130.10.10">
    <property type="entry name" value="YVTN repeat-like/Quinoprotein amine dehydrogenase"/>
    <property type="match status" value="1"/>
</dbReference>
<dbReference type="GO" id="GO:2000001">
    <property type="term" value="P:regulation of DNA damage checkpoint"/>
    <property type="evidence" value="ECO:0007669"/>
    <property type="project" value="TreeGrafter"/>
</dbReference>
<dbReference type="Pfam" id="PF00400">
    <property type="entry name" value="WD40"/>
    <property type="match status" value="2"/>
</dbReference>
<dbReference type="Proteomes" id="UP000030671">
    <property type="component" value="Unassembled WGS sequence"/>
</dbReference>
<dbReference type="InterPro" id="IPR015943">
    <property type="entry name" value="WD40/YVTN_repeat-like_dom_sf"/>
</dbReference>
<dbReference type="GO" id="GO:0005634">
    <property type="term" value="C:nucleus"/>
    <property type="evidence" value="ECO:0007669"/>
    <property type="project" value="TreeGrafter"/>
</dbReference>
<evidence type="ECO:0000256" key="9">
    <source>
        <dbReference type="SAM" id="MobiDB-lite"/>
    </source>
</evidence>
<proteinExistence type="inferred from homology"/>
<dbReference type="SMART" id="SM00320">
    <property type="entry name" value="WD40"/>
    <property type="match status" value="4"/>
</dbReference>
<dbReference type="PROSITE" id="PS50082">
    <property type="entry name" value="WD_REPEATS_2"/>
    <property type="match status" value="2"/>
</dbReference>
<dbReference type="InterPro" id="IPR001680">
    <property type="entry name" value="WD40_rpt"/>
</dbReference>
<dbReference type="AlphaFoldDB" id="W4KJ47"/>
<dbReference type="GeneID" id="20671998"/>